<dbReference type="Gene3D" id="3.40.30.10">
    <property type="entry name" value="Glutaredoxin"/>
    <property type="match status" value="1"/>
</dbReference>
<keyword evidence="8" id="KW-0676">Redox-active center</keyword>
<dbReference type="InterPro" id="IPR050924">
    <property type="entry name" value="Peroxiredoxin_BCP/PrxQ"/>
</dbReference>
<evidence type="ECO:0000256" key="10">
    <source>
        <dbReference type="ARBA" id="ARBA00038489"/>
    </source>
</evidence>
<dbReference type="RefSeq" id="WP_166324366.1">
    <property type="nucleotide sequence ID" value="NZ_CP049934.1"/>
</dbReference>
<dbReference type="GO" id="GO:0008379">
    <property type="term" value="F:thioredoxin peroxidase activity"/>
    <property type="evidence" value="ECO:0007669"/>
    <property type="project" value="TreeGrafter"/>
</dbReference>
<feature type="active site" description="Cysteine sulfenic acid (-SOH) intermediate; for peroxidase activity" evidence="13">
    <location>
        <position position="49"/>
    </location>
</feature>
<keyword evidence="4 15" id="KW-0575">Peroxidase</keyword>
<dbReference type="PIRSF" id="PIRSF000239">
    <property type="entry name" value="AHPC"/>
    <property type="match status" value="1"/>
</dbReference>
<comment type="subunit">
    <text evidence="2">Monomer.</text>
</comment>
<evidence type="ECO:0000256" key="12">
    <source>
        <dbReference type="ARBA" id="ARBA00049091"/>
    </source>
</evidence>
<dbReference type="AlphaFoldDB" id="A0A6G8FKF3"/>
<feature type="domain" description="Thioredoxin" evidence="14">
    <location>
        <begin position="7"/>
        <end position="157"/>
    </location>
</feature>
<dbReference type="FunFam" id="3.40.30.10:FF:000007">
    <property type="entry name" value="Thioredoxin-dependent thiol peroxidase"/>
    <property type="match status" value="1"/>
</dbReference>
<dbReference type="CDD" id="cd03017">
    <property type="entry name" value="PRX_BCP"/>
    <property type="match status" value="1"/>
</dbReference>
<reference evidence="15 16" key="1">
    <citation type="submission" date="2020-03" db="EMBL/GenBank/DDBJ databases">
        <title>Leucobacter sp. nov., isolated from beetles.</title>
        <authorList>
            <person name="Hyun D.-W."/>
            <person name="Bae J.-W."/>
        </authorList>
    </citation>
    <scope>NUCLEOTIDE SEQUENCE [LARGE SCALE GENOMIC DNA]</scope>
    <source>
        <strain evidence="15 16">HDW9B</strain>
    </source>
</reference>
<comment type="similarity">
    <text evidence="10">Belongs to the peroxiredoxin family. BCP/PrxQ subfamily.</text>
</comment>
<gene>
    <name evidence="15" type="primary">bcp</name>
    <name evidence="15" type="ORF">G7067_11255</name>
</gene>
<dbReference type="InterPro" id="IPR024706">
    <property type="entry name" value="Peroxiredoxin_AhpC-typ"/>
</dbReference>
<proteinExistence type="inferred from homology"/>
<evidence type="ECO:0000256" key="4">
    <source>
        <dbReference type="ARBA" id="ARBA00022559"/>
    </source>
</evidence>
<dbReference type="GO" id="GO:0005737">
    <property type="term" value="C:cytoplasm"/>
    <property type="evidence" value="ECO:0007669"/>
    <property type="project" value="TreeGrafter"/>
</dbReference>
<comment type="function">
    <text evidence="1">Thiol-specific peroxidase that catalyzes the reduction of hydrogen peroxide and organic hydroperoxides to water and alcohols, respectively. Plays a role in cell protection against oxidative stress by detoxifying peroxides and as sensor of hydrogen peroxide-mediated signaling events.</text>
</comment>
<dbReference type="Pfam" id="PF00578">
    <property type="entry name" value="AhpC-TSA"/>
    <property type="match status" value="1"/>
</dbReference>
<dbReference type="InterPro" id="IPR036249">
    <property type="entry name" value="Thioredoxin-like_sf"/>
</dbReference>
<evidence type="ECO:0000256" key="1">
    <source>
        <dbReference type="ARBA" id="ARBA00003330"/>
    </source>
</evidence>
<evidence type="ECO:0000256" key="3">
    <source>
        <dbReference type="ARBA" id="ARBA00013017"/>
    </source>
</evidence>
<dbReference type="InterPro" id="IPR000866">
    <property type="entry name" value="AhpC/TSA"/>
</dbReference>
<dbReference type="GO" id="GO:0034599">
    <property type="term" value="P:cellular response to oxidative stress"/>
    <property type="evidence" value="ECO:0007669"/>
    <property type="project" value="TreeGrafter"/>
</dbReference>
<keyword evidence="5" id="KW-0049">Antioxidant</keyword>
<dbReference type="InterPro" id="IPR013766">
    <property type="entry name" value="Thioredoxin_domain"/>
</dbReference>
<evidence type="ECO:0000256" key="13">
    <source>
        <dbReference type="PIRSR" id="PIRSR000239-1"/>
    </source>
</evidence>
<sequence length="157" mass="17297">MTERVILEAGQAAPDFSLQDQDGVIRSLSDFRDQRVIVFFYPEAMTPGCTKEACDFQESTAPLAAAGYRVLGISRDNVEKLRRFADRDELQYPLLSDPDLKVHNAYGAFGTKNSYGRIIEGVIRSTFVIGADGVIEHALYNVKATGHVARVRTLVGA</sequence>
<evidence type="ECO:0000256" key="7">
    <source>
        <dbReference type="ARBA" id="ARBA00023157"/>
    </source>
</evidence>
<name>A0A6G8FKF3_9MICO</name>
<organism evidence="15 16">
    <name type="scientific">Leucobacter insecticola</name>
    <dbReference type="NCBI Taxonomy" id="2714934"/>
    <lineage>
        <taxon>Bacteria</taxon>
        <taxon>Bacillati</taxon>
        <taxon>Actinomycetota</taxon>
        <taxon>Actinomycetes</taxon>
        <taxon>Micrococcales</taxon>
        <taxon>Microbacteriaceae</taxon>
        <taxon>Leucobacter</taxon>
    </lineage>
</organism>
<keyword evidence="6 15" id="KW-0560">Oxidoreductase</keyword>
<accession>A0A6G8FKF3</accession>
<evidence type="ECO:0000256" key="8">
    <source>
        <dbReference type="ARBA" id="ARBA00023284"/>
    </source>
</evidence>
<dbReference type="GO" id="GO:0045454">
    <property type="term" value="P:cell redox homeostasis"/>
    <property type="evidence" value="ECO:0007669"/>
    <property type="project" value="TreeGrafter"/>
</dbReference>
<keyword evidence="16" id="KW-1185">Reference proteome</keyword>
<dbReference type="NCBIfam" id="NF006960">
    <property type="entry name" value="PRK09437.1"/>
    <property type="match status" value="1"/>
</dbReference>
<evidence type="ECO:0000313" key="16">
    <source>
        <dbReference type="Proteomes" id="UP000501387"/>
    </source>
</evidence>
<dbReference type="EMBL" id="CP049934">
    <property type="protein sequence ID" value="QIM16847.1"/>
    <property type="molecule type" value="Genomic_DNA"/>
</dbReference>
<dbReference type="SUPFAM" id="SSF52833">
    <property type="entry name" value="Thioredoxin-like"/>
    <property type="match status" value="1"/>
</dbReference>
<evidence type="ECO:0000256" key="9">
    <source>
        <dbReference type="ARBA" id="ARBA00032824"/>
    </source>
</evidence>
<evidence type="ECO:0000256" key="5">
    <source>
        <dbReference type="ARBA" id="ARBA00022862"/>
    </source>
</evidence>
<dbReference type="Proteomes" id="UP000501387">
    <property type="component" value="Chromosome"/>
</dbReference>
<evidence type="ECO:0000259" key="14">
    <source>
        <dbReference type="PROSITE" id="PS51352"/>
    </source>
</evidence>
<dbReference type="PANTHER" id="PTHR42801">
    <property type="entry name" value="THIOREDOXIN-DEPENDENT PEROXIDE REDUCTASE"/>
    <property type="match status" value="1"/>
</dbReference>
<comment type="catalytic activity">
    <reaction evidence="12">
        <text>a hydroperoxide + [thioredoxin]-dithiol = an alcohol + [thioredoxin]-disulfide + H2O</text>
        <dbReference type="Rhea" id="RHEA:62620"/>
        <dbReference type="Rhea" id="RHEA-COMP:10698"/>
        <dbReference type="Rhea" id="RHEA-COMP:10700"/>
        <dbReference type="ChEBI" id="CHEBI:15377"/>
        <dbReference type="ChEBI" id="CHEBI:29950"/>
        <dbReference type="ChEBI" id="CHEBI:30879"/>
        <dbReference type="ChEBI" id="CHEBI:35924"/>
        <dbReference type="ChEBI" id="CHEBI:50058"/>
        <dbReference type="EC" id="1.11.1.24"/>
    </reaction>
</comment>
<dbReference type="PANTHER" id="PTHR42801:SF4">
    <property type="entry name" value="AHPC_TSA FAMILY PROTEIN"/>
    <property type="match status" value="1"/>
</dbReference>
<dbReference type="PROSITE" id="PS51352">
    <property type="entry name" value="THIOREDOXIN_2"/>
    <property type="match status" value="1"/>
</dbReference>
<dbReference type="KEGG" id="lins:G7067_11255"/>
<dbReference type="EC" id="1.11.1.24" evidence="3"/>
<evidence type="ECO:0000256" key="2">
    <source>
        <dbReference type="ARBA" id="ARBA00011245"/>
    </source>
</evidence>
<evidence type="ECO:0000313" key="15">
    <source>
        <dbReference type="EMBL" id="QIM16847.1"/>
    </source>
</evidence>
<evidence type="ECO:0000256" key="11">
    <source>
        <dbReference type="ARBA" id="ARBA00041373"/>
    </source>
</evidence>
<evidence type="ECO:0000256" key="6">
    <source>
        <dbReference type="ARBA" id="ARBA00023002"/>
    </source>
</evidence>
<keyword evidence="7" id="KW-1015">Disulfide bond</keyword>
<protein>
    <recommendedName>
        <fullName evidence="3">thioredoxin-dependent peroxiredoxin</fullName>
        <ecNumber evidence="3">1.11.1.24</ecNumber>
    </recommendedName>
    <alternativeName>
        <fullName evidence="11">Bacterioferritin comigratory protein</fullName>
    </alternativeName>
    <alternativeName>
        <fullName evidence="9">Thioredoxin peroxidase</fullName>
    </alternativeName>
</protein>